<comment type="caution">
    <text evidence="1">The sequence shown here is derived from an EMBL/GenBank/DDBJ whole genome shotgun (WGS) entry which is preliminary data.</text>
</comment>
<dbReference type="Proteomes" id="UP000556329">
    <property type="component" value="Unassembled WGS sequence"/>
</dbReference>
<keyword evidence="2" id="KW-1185">Reference proteome</keyword>
<name>A0A841PDY7_9HYPH</name>
<protein>
    <submittedName>
        <fullName evidence="1">Uncharacterized protein</fullName>
    </submittedName>
</protein>
<dbReference type="AlphaFoldDB" id="A0A841PDY7"/>
<sequence>MRTYSVDSDLSFKIVERPGIGMVRVLQQIGDDDELLHLVESLEAAALWLAKTGYCNARLEDVTADEVGADVVEGRAAA</sequence>
<organism evidence="1 2">
    <name type="scientific">Mesorhizobium sangaii</name>
    <dbReference type="NCBI Taxonomy" id="505389"/>
    <lineage>
        <taxon>Bacteria</taxon>
        <taxon>Pseudomonadati</taxon>
        <taxon>Pseudomonadota</taxon>
        <taxon>Alphaproteobacteria</taxon>
        <taxon>Hyphomicrobiales</taxon>
        <taxon>Phyllobacteriaceae</taxon>
        <taxon>Mesorhizobium</taxon>
    </lineage>
</organism>
<evidence type="ECO:0000313" key="1">
    <source>
        <dbReference type="EMBL" id="MBB6411971.1"/>
    </source>
</evidence>
<gene>
    <name evidence="1" type="ORF">HNQ71_004659</name>
</gene>
<evidence type="ECO:0000313" key="2">
    <source>
        <dbReference type="Proteomes" id="UP000556329"/>
    </source>
</evidence>
<proteinExistence type="predicted"/>
<reference evidence="1 2" key="1">
    <citation type="submission" date="2020-08" db="EMBL/GenBank/DDBJ databases">
        <title>Genomic Encyclopedia of Type Strains, Phase IV (KMG-IV): sequencing the most valuable type-strain genomes for metagenomic binning, comparative biology and taxonomic classification.</title>
        <authorList>
            <person name="Goeker M."/>
        </authorList>
    </citation>
    <scope>NUCLEOTIDE SEQUENCE [LARGE SCALE GENOMIC DNA]</scope>
    <source>
        <strain evidence="1 2">DSM 100039</strain>
    </source>
</reference>
<accession>A0A841PDY7</accession>
<dbReference type="EMBL" id="JACHEF010000004">
    <property type="protein sequence ID" value="MBB6411971.1"/>
    <property type="molecule type" value="Genomic_DNA"/>
</dbReference>